<gene>
    <name evidence="1" type="ORF">HPB51_019457</name>
</gene>
<dbReference type="EMBL" id="JABSTU010000007">
    <property type="protein sequence ID" value="KAH8026307.1"/>
    <property type="molecule type" value="Genomic_DNA"/>
</dbReference>
<evidence type="ECO:0000313" key="1">
    <source>
        <dbReference type="EMBL" id="KAH8026307.1"/>
    </source>
</evidence>
<name>A0A9J6DVQ9_RHIMP</name>
<reference evidence="1" key="1">
    <citation type="journal article" date="2020" name="Cell">
        <title>Large-Scale Comparative Analyses of Tick Genomes Elucidate Their Genetic Diversity and Vector Capacities.</title>
        <authorList>
            <consortium name="Tick Genome and Microbiome Consortium (TIGMIC)"/>
            <person name="Jia N."/>
            <person name="Wang J."/>
            <person name="Shi W."/>
            <person name="Du L."/>
            <person name="Sun Y."/>
            <person name="Zhan W."/>
            <person name="Jiang J.F."/>
            <person name="Wang Q."/>
            <person name="Zhang B."/>
            <person name="Ji P."/>
            <person name="Bell-Sakyi L."/>
            <person name="Cui X.M."/>
            <person name="Yuan T.T."/>
            <person name="Jiang B.G."/>
            <person name="Yang W.F."/>
            <person name="Lam T.T."/>
            <person name="Chang Q.C."/>
            <person name="Ding S.J."/>
            <person name="Wang X.J."/>
            <person name="Zhu J.G."/>
            <person name="Ruan X.D."/>
            <person name="Zhao L."/>
            <person name="Wei J.T."/>
            <person name="Ye R.Z."/>
            <person name="Que T.C."/>
            <person name="Du C.H."/>
            <person name="Zhou Y.H."/>
            <person name="Cheng J.X."/>
            <person name="Dai P.F."/>
            <person name="Guo W.B."/>
            <person name="Han X.H."/>
            <person name="Huang E.J."/>
            <person name="Li L.F."/>
            <person name="Wei W."/>
            <person name="Gao Y.C."/>
            <person name="Liu J.Z."/>
            <person name="Shao H.Z."/>
            <person name="Wang X."/>
            <person name="Wang C.C."/>
            <person name="Yang T.C."/>
            <person name="Huo Q.B."/>
            <person name="Li W."/>
            <person name="Chen H.Y."/>
            <person name="Chen S.E."/>
            <person name="Zhou L.G."/>
            <person name="Ni X.B."/>
            <person name="Tian J.H."/>
            <person name="Sheng Y."/>
            <person name="Liu T."/>
            <person name="Pan Y.S."/>
            <person name="Xia L.Y."/>
            <person name="Li J."/>
            <person name="Zhao F."/>
            <person name="Cao W.C."/>
        </authorList>
    </citation>
    <scope>NUCLEOTIDE SEQUENCE</scope>
    <source>
        <strain evidence="1">Rmic-2018</strain>
    </source>
</reference>
<organism evidence="1 2">
    <name type="scientific">Rhipicephalus microplus</name>
    <name type="common">Cattle tick</name>
    <name type="synonym">Boophilus microplus</name>
    <dbReference type="NCBI Taxonomy" id="6941"/>
    <lineage>
        <taxon>Eukaryota</taxon>
        <taxon>Metazoa</taxon>
        <taxon>Ecdysozoa</taxon>
        <taxon>Arthropoda</taxon>
        <taxon>Chelicerata</taxon>
        <taxon>Arachnida</taxon>
        <taxon>Acari</taxon>
        <taxon>Parasitiformes</taxon>
        <taxon>Ixodida</taxon>
        <taxon>Ixodoidea</taxon>
        <taxon>Ixodidae</taxon>
        <taxon>Rhipicephalinae</taxon>
        <taxon>Rhipicephalus</taxon>
        <taxon>Boophilus</taxon>
    </lineage>
</organism>
<dbReference type="AlphaFoldDB" id="A0A9J6DVQ9"/>
<proteinExistence type="predicted"/>
<dbReference type="VEuPathDB" id="VectorBase:LOC119168327"/>
<sequence length="242" mass="27542">MQLDIRVPLVMATGASYYCRCYNRTSKTNWMHKHHSRYYSYNSDDGSISDGLLVGELGLVVLNEPASHTRIRLGACRDTSPNLAIWLDEGAIAWSNSFEDLGSHHRVLCLTVVEAESEVDGCQKAKIVDWDELRENREREKQASPIEDIGEWCRGLLADVDRVTKEIYLTDCRQEVSRKSGDRPHGSIDDGALELSRVDSPLAYDVEAKKSMQRRASEEKLYRKIRKKIADINLEIKETHCA</sequence>
<evidence type="ECO:0008006" key="3">
    <source>
        <dbReference type="Google" id="ProtNLM"/>
    </source>
</evidence>
<dbReference type="Proteomes" id="UP000821866">
    <property type="component" value="Unassembled WGS sequence"/>
</dbReference>
<protein>
    <recommendedName>
        <fullName evidence="3">Tick transposon</fullName>
    </recommendedName>
</protein>
<accession>A0A9J6DVQ9</accession>
<evidence type="ECO:0000313" key="2">
    <source>
        <dbReference type="Proteomes" id="UP000821866"/>
    </source>
</evidence>
<reference evidence="1" key="2">
    <citation type="submission" date="2021-09" db="EMBL/GenBank/DDBJ databases">
        <authorList>
            <person name="Jia N."/>
            <person name="Wang J."/>
            <person name="Shi W."/>
            <person name="Du L."/>
            <person name="Sun Y."/>
            <person name="Zhan W."/>
            <person name="Jiang J."/>
            <person name="Wang Q."/>
            <person name="Zhang B."/>
            <person name="Ji P."/>
            <person name="Sakyi L.B."/>
            <person name="Cui X."/>
            <person name="Yuan T."/>
            <person name="Jiang B."/>
            <person name="Yang W."/>
            <person name="Lam T.T.-Y."/>
            <person name="Chang Q."/>
            <person name="Ding S."/>
            <person name="Wang X."/>
            <person name="Zhu J."/>
            <person name="Ruan X."/>
            <person name="Zhao L."/>
            <person name="Wei J."/>
            <person name="Que T."/>
            <person name="Du C."/>
            <person name="Cheng J."/>
            <person name="Dai P."/>
            <person name="Han X."/>
            <person name="Huang E."/>
            <person name="Gao Y."/>
            <person name="Liu J."/>
            <person name="Shao H."/>
            <person name="Ye R."/>
            <person name="Li L."/>
            <person name="Wei W."/>
            <person name="Wang X."/>
            <person name="Wang C."/>
            <person name="Huo Q."/>
            <person name="Li W."/>
            <person name="Guo W."/>
            <person name="Chen H."/>
            <person name="Chen S."/>
            <person name="Zhou L."/>
            <person name="Zhou L."/>
            <person name="Ni X."/>
            <person name="Tian J."/>
            <person name="Zhou Y."/>
            <person name="Sheng Y."/>
            <person name="Liu T."/>
            <person name="Pan Y."/>
            <person name="Xia L."/>
            <person name="Li J."/>
            <person name="Zhao F."/>
            <person name="Cao W."/>
        </authorList>
    </citation>
    <scope>NUCLEOTIDE SEQUENCE</scope>
    <source>
        <strain evidence="1">Rmic-2018</strain>
        <tissue evidence="1">Larvae</tissue>
    </source>
</reference>
<comment type="caution">
    <text evidence="1">The sequence shown here is derived from an EMBL/GenBank/DDBJ whole genome shotgun (WGS) entry which is preliminary data.</text>
</comment>
<keyword evidence="2" id="KW-1185">Reference proteome</keyword>